<comment type="caution">
    <text evidence="2">The sequence shown here is derived from an EMBL/GenBank/DDBJ whole genome shotgun (WGS) entry which is preliminary data.</text>
</comment>
<name>A0ABQ8YR73_9EUKA</name>
<reference evidence="2" key="1">
    <citation type="submission" date="2022-08" db="EMBL/GenBank/DDBJ databases">
        <title>Novel sulfate-reducing endosymbionts in the free-living metamonad Anaeramoeba.</title>
        <authorList>
            <person name="Jerlstrom-Hultqvist J."/>
            <person name="Cepicka I."/>
            <person name="Gallot-Lavallee L."/>
            <person name="Salas-Leiva D."/>
            <person name="Curtis B.A."/>
            <person name="Zahonova K."/>
            <person name="Pipaliya S."/>
            <person name="Dacks J."/>
            <person name="Roger A.J."/>
        </authorList>
    </citation>
    <scope>NUCLEOTIDE SEQUENCE</scope>
    <source>
        <strain evidence="2">Schooner1</strain>
    </source>
</reference>
<evidence type="ECO:0000313" key="3">
    <source>
        <dbReference type="Proteomes" id="UP001150062"/>
    </source>
</evidence>
<gene>
    <name evidence="2" type="ORF">M0813_18603</name>
</gene>
<accession>A0ABQ8YR73</accession>
<sequence length="138" mass="16177">MGNKQNTPQNLTQESGSIQQKKRKPETEHHLVLIYDQSNTLPNFLRLQINKENFEFYGFKSSVVSYSYSDLDYWGYEKNKLLMIIKGNKIIVQTENVYKIFEEIENNINRIFTHLHSNSHQTNTKINGALLNTPQKVN</sequence>
<keyword evidence="3" id="KW-1185">Reference proteome</keyword>
<organism evidence="2 3">
    <name type="scientific">Anaeramoeba flamelloides</name>
    <dbReference type="NCBI Taxonomy" id="1746091"/>
    <lineage>
        <taxon>Eukaryota</taxon>
        <taxon>Metamonada</taxon>
        <taxon>Anaeramoebidae</taxon>
        <taxon>Anaeramoeba</taxon>
    </lineage>
</organism>
<evidence type="ECO:0000256" key="1">
    <source>
        <dbReference type="SAM" id="MobiDB-lite"/>
    </source>
</evidence>
<evidence type="ECO:0000313" key="2">
    <source>
        <dbReference type="EMBL" id="KAJ6247078.1"/>
    </source>
</evidence>
<dbReference type="SUPFAM" id="SSF50729">
    <property type="entry name" value="PH domain-like"/>
    <property type="match status" value="1"/>
</dbReference>
<protein>
    <submittedName>
        <fullName evidence="2">Uncharacterized protein</fullName>
    </submittedName>
</protein>
<dbReference type="EMBL" id="JAOAOG010000127">
    <property type="protein sequence ID" value="KAJ6247078.1"/>
    <property type="molecule type" value="Genomic_DNA"/>
</dbReference>
<dbReference type="Proteomes" id="UP001150062">
    <property type="component" value="Unassembled WGS sequence"/>
</dbReference>
<proteinExistence type="predicted"/>
<feature type="region of interest" description="Disordered" evidence="1">
    <location>
        <begin position="1"/>
        <end position="25"/>
    </location>
</feature>
<feature type="compositionally biased region" description="Polar residues" evidence="1">
    <location>
        <begin position="1"/>
        <end position="19"/>
    </location>
</feature>